<evidence type="ECO:0000313" key="3">
    <source>
        <dbReference type="EMBL" id="OCT11895.1"/>
    </source>
</evidence>
<dbReference type="EMBL" id="LYPC01000027">
    <property type="protein sequence ID" value="OCT11895.1"/>
    <property type="molecule type" value="Genomic_DNA"/>
</dbReference>
<reference evidence="4" key="1">
    <citation type="submission" date="2016-05" db="EMBL/GenBank/DDBJ databases">
        <title>Paenibacillus oryzae. sp. nov., isolated from the rice root.</title>
        <authorList>
            <person name="Zhang J."/>
            <person name="Zhang X."/>
        </authorList>
    </citation>
    <scope>NUCLEOTIDE SEQUENCE [LARGE SCALE GENOMIC DNA]</scope>
    <source>
        <strain evidence="4">KCTC13222</strain>
    </source>
</reference>
<evidence type="ECO:0000256" key="1">
    <source>
        <dbReference type="ARBA" id="ARBA00006817"/>
    </source>
</evidence>
<sequence length="154" mass="17401">MNNNQQSKADKLVGQTASAGYQIGVRRIFPISPEEAWAFLISSEGLGLWLGNINGLAINEGETFTTSEGNSGEFRVVKPFQQLCLKWRKNEWAKPSTLQIRLISDNPDRTTISFHQENLDNANTREQMKLHWENVLTTIKHQTSHSDNPPVIPD</sequence>
<evidence type="ECO:0000313" key="4">
    <source>
        <dbReference type="Proteomes" id="UP000093309"/>
    </source>
</evidence>
<dbReference type="STRING" id="512399.A8709_28950"/>
<dbReference type="Proteomes" id="UP000093309">
    <property type="component" value="Unassembled WGS sequence"/>
</dbReference>
<feature type="domain" description="Activator of Hsp90 ATPase homologue 1/2-like C-terminal" evidence="2">
    <location>
        <begin position="32"/>
        <end position="140"/>
    </location>
</feature>
<dbReference type="SUPFAM" id="SSF55961">
    <property type="entry name" value="Bet v1-like"/>
    <property type="match status" value="1"/>
</dbReference>
<organism evidence="3 4">
    <name type="scientific">Paenibacillus pectinilyticus</name>
    <dbReference type="NCBI Taxonomy" id="512399"/>
    <lineage>
        <taxon>Bacteria</taxon>
        <taxon>Bacillati</taxon>
        <taxon>Bacillota</taxon>
        <taxon>Bacilli</taxon>
        <taxon>Bacillales</taxon>
        <taxon>Paenibacillaceae</taxon>
        <taxon>Paenibacillus</taxon>
    </lineage>
</organism>
<dbReference type="Gene3D" id="3.30.530.20">
    <property type="match status" value="1"/>
</dbReference>
<name>A0A1C0ZUW6_9BACL</name>
<dbReference type="AlphaFoldDB" id="A0A1C0ZUW6"/>
<protein>
    <submittedName>
        <fullName evidence="3">ATPase</fullName>
    </submittedName>
</protein>
<comment type="similarity">
    <text evidence="1">Belongs to the AHA1 family.</text>
</comment>
<dbReference type="CDD" id="cd07814">
    <property type="entry name" value="SRPBCC_CalC_Aha1-like"/>
    <property type="match status" value="1"/>
</dbReference>
<comment type="caution">
    <text evidence="3">The sequence shown here is derived from an EMBL/GenBank/DDBJ whole genome shotgun (WGS) entry which is preliminary data.</text>
</comment>
<evidence type="ECO:0000259" key="2">
    <source>
        <dbReference type="Pfam" id="PF08327"/>
    </source>
</evidence>
<dbReference type="InterPro" id="IPR013538">
    <property type="entry name" value="ASHA1/2-like_C"/>
</dbReference>
<keyword evidence="4" id="KW-1185">Reference proteome</keyword>
<dbReference type="Pfam" id="PF08327">
    <property type="entry name" value="AHSA1"/>
    <property type="match status" value="1"/>
</dbReference>
<proteinExistence type="inferred from homology"/>
<dbReference type="OrthoDB" id="4549061at2"/>
<accession>A0A1C0ZUW6</accession>
<gene>
    <name evidence="3" type="ORF">A8709_28950</name>
</gene>
<dbReference type="InterPro" id="IPR023393">
    <property type="entry name" value="START-like_dom_sf"/>
</dbReference>
<dbReference type="RefSeq" id="WP_065855682.1">
    <property type="nucleotide sequence ID" value="NZ_LYPC01000027.1"/>
</dbReference>